<evidence type="ECO:0000313" key="1">
    <source>
        <dbReference type="EMBL" id="EYB81145.1"/>
    </source>
</evidence>
<organism evidence="1 2">
    <name type="scientific">Ancylostoma ceylanicum</name>
    <dbReference type="NCBI Taxonomy" id="53326"/>
    <lineage>
        <taxon>Eukaryota</taxon>
        <taxon>Metazoa</taxon>
        <taxon>Ecdysozoa</taxon>
        <taxon>Nematoda</taxon>
        <taxon>Chromadorea</taxon>
        <taxon>Rhabditida</taxon>
        <taxon>Rhabditina</taxon>
        <taxon>Rhabditomorpha</taxon>
        <taxon>Strongyloidea</taxon>
        <taxon>Ancylostomatidae</taxon>
        <taxon>Ancylostomatinae</taxon>
        <taxon>Ancylostoma</taxon>
    </lineage>
</organism>
<dbReference type="InterPro" id="IPR036397">
    <property type="entry name" value="RNaseH_sf"/>
</dbReference>
<dbReference type="AlphaFoldDB" id="A0A016RRX7"/>
<sequence>MTEELTSAWRTTAKKPNGELHEKKVLLCCWWESEGMLYWELMPSGHTVSAEVYSNQLQKLADANRLKRKKIDHVVLLVTTPDPTWQSSLATKLPNLDGRSCHALRILQTWLHRTITCFEP</sequence>
<proteinExistence type="predicted"/>
<dbReference type="GO" id="GO:0003676">
    <property type="term" value="F:nucleic acid binding"/>
    <property type="evidence" value="ECO:0007669"/>
    <property type="project" value="InterPro"/>
</dbReference>
<gene>
    <name evidence="1" type="primary">Acey_s0391.g570</name>
    <name evidence="1" type="ORF">Y032_0391g570</name>
</gene>
<protein>
    <recommendedName>
        <fullName evidence="3">Transposase</fullName>
    </recommendedName>
</protein>
<evidence type="ECO:0000313" key="2">
    <source>
        <dbReference type="Proteomes" id="UP000024635"/>
    </source>
</evidence>
<name>A0A016RRX7_9BILA</name>
<dbReference type="OrthoDB" id="9970333at2759"/>
<dbReference type="Gene3D" id="3.30.420.10">
    <property type="entry name" value="Ribonuclease H-like superfamily/Ribonuclease H"/>
    <property type="match status" value="1"/>
</dbReference>
<dbReference type="Pfam" id="PF01359">
    <property type="entry name" value="Transposase_1"/>
    <property type="match status" value="1"/>
</dbReference>
<comment type="caution">
    <text evidence="1">The sequence shown here is derived from an EMBL/GenBank/DDBJ whole genome shotgun (WGS) entry which is preliminary data.</text>
</comment>
<reference evidence="2" key="1">
    <citation type="journal article" date="2015" name="Nat. Genet.">
        <title>The genome and transcriptome of the zoonotic hookworm Ancylostoma ceylanicum identify infection-specific gene families.</title>
        <authorList>
            <person name="Schwarz E.M."/>
            <person name="Hu Y."/>
            <person name="Antoshechkin I."/>
            <person name="Miller M.M."/>
            <person name="Sternberg P.W."/>
            <person name="Aroian R.V."/>
        </authorList>
    </citation>
    <scope>NUCLEOTIDE SEQUENCE</scope>
    <source>
        <strain evidence="2">HY135</strain>
    </source>
</reference>
<evidence type="ECO:0008006" key="3">
    <source>
        <dbReference type="Google" id="ProtNLM"/>
    </source>
</evidence>
<dbReference type="EMBL" id="JARK01001727">
    <property type="protein sequence ID" value="EYB81145.1"/>
    <property type="molecule type" value="Genomic_DNA"/>
</dbReference>
<dbReference type="Proteomes" id="UP000024635">
    <property type="component" value="Unassembled WGS sequence"/>
</dbReference>
<dbReference type="InterPro" id="IPR001888">
    <property type="entry name" value="Transposase_1"/>
</dbReference>
<accession>A0A016RRX7</accession>
<keyword evidence="2" id="KW-1185">Reference proteome</keyword>